<dbReference type="InterPro" id="IPR051938">
    <property type="entry name" value="Apopto_cytoskel_mod"/>
</dbReference>
<feature type="domain" description="J" evidence="3">
    <location>
        <begin position="115"/>
        <end position="180"/>
    </location>
</feature>
<dbReference type="InterPro" id="IPR036869">
    <property type="entry name" value="J_dom_sf"/>
</dbReference>
<organism evidence="4 5">
    <name type="scientific">Sphingomonas panacis</name>
    <dbReference type="NCBI Taxonomy" id="1560345"/>
    <lineage>
        <taxon>Bacteria</taxon>
        <taxon>Pseudomonadati</taxon>
        <taxon>Pseudomonadota</taxon>
        <taxon>Alphaproteobacteria</taxon>
        <taxon>Sphingomonadales</taxon>
        <taxon>Sphingomonadaceae</taxon>
        <taxon>Sphingomonas</taxon>
    </lineage>
</organism>
<accession>A0A1B3ZDI3</accession>
<dbReference type="OrthoDB" id="9786294at2"/>
<evidence type="ECO:0000313" key="5">
    <source>
        <dbReference type="Proteomes" id="UP000094256"/>
    </source>
</evidence>
<dbReference type="Gene3D" id="1.10.287.110">
    <property type="entry name" value="DnaJ domain"/>
    <property type="match status" value="1"/>
</dbReference>
<dbReference type="SUPFAM" id="SSF46565">
    <property type="entry name" value="Chaperone J-domain"/>
    <property type="match status" value="1"/>
</dbReference>
<dbReference type="STRING" id="1560345.AWL63_17615"/>
<evidence type="ECO:0000256" key="1">
    <source>
        <dbReference type="ARBA" id="ARBA00023186"/>
    </source>
</evidence>
<dbReference type="AlphaFoldDB" id="A0A1B3ZDI3"/>
<dbReference type="Proteomes" id="UP000094256">
    <property type="component" value="Chromosome"/>
</dbReference>
<feature type="compositionally biased region" description="Basic and acidic residues" evidence="2">
    <location>
        <begin position="79"/>
        <end position="89"/>
    </location>
</feature>
<dbReference type="SMART" id="SM00271">
    <property type="entry name" value="DnaJ"/>
    <property type="match status" value="1"/>
</dbReference>
<evidence type="ECO:0000313" key="4">
    <source>
        <dbReference type="EMBL" id="AOH85483.1"/>
    </source>
</evidence>
<dbReference type="Pfam" id="PF00226">
    <property type="entry name" value="DnaJ"/>
    <property type="match status" value="1"/>
</dbReference>
<reference evidence="4 5" key="1">
    <citation type="submission" date="2016-01" db="EMBL/GenBank/DDBJ databases">
        <title>Complete genome and mega plasmid sequence of Sphingomonas panacis DCY99 elicits systemic resistance in rice to Xanthomonas oryzae.</title>
        <authorList>
            <person name="Kim Y.J."/>
            <person name="Yang D.C."/>
            <person name="Sing P."/>
        </authorList>
    </citation>
    <scope>NUCLEOTIDE SEQUENCE [LARGE SCALE GENOMIC DNA]</scope>
    <source>
        <strain evidence="4 5">DCY99</strain>
    </source>
</reference>
<dbReference type="InterPro" id="IPR001623">
    <property type="entry name" value="DnaJ_domain"/>
</dbReference>
<feature type="region of interest" description="Disordered" evidence="2">
    <location>
        <begin position="79"/>
        <end position="109"/>
    </location>
</feature>
<name>A0A1B3ZDI3_9SPHN</name>
<keyword evidence="1" id="KW-0143">Chaperone</keyword>
<dbReference type="CDD" id="cd06257">
    <property type="entry name" value="DnaJ"/>
    <property type="match status" value="1"/>
</dbReference>
<keyword evidence="5" id="KW-1185">Reference proteome</keyword>
<dbReference type="PRINTS" id="PR00625">
    <property type="entry name" value="JDOMAIN"/>
</dbReference>
<dbReference type="EMBL" id="CP014168">
    <property type="protein sequence ID" value="AOH85483.1"/>
    <property type="molecule type" value="Genomic_DNA"/>
</dbReference>
<dbReference type="PROSITE" id="PS50076">
    <property type="entry name" value="DNAJ_2"/>
    <property type="match status" value="1"/>
</dbReference>
<sequence length="180" mass="20557">MARATRQDDWGFPRWRAYGESSREAAKVRLCDRHGCTQPGNCPAPKSPNSPDRWYFCQEHAGEYNRGWNYFEGLSAEEAAEREAAETRTADGYTTSRHQQWAGSGDGSRSRDELRALEVLDLEVDADFDAVRVAWRRLAKQNHPDIRPGDKDAAARFQAIQAAYDVLRVAEEQRQWKPDV</sequence>
<proteinExistence type="predicted"/>
<protein>
    <submittedName>
        <fullName evidence="4">Molecular chaperone DnaJ</fullName>
    </submittedName>
</protein>
<evidence type="ECO:0000256" key="2">
    <source>
        <dbReference type="SAM" id="MobiDB-lite"/>
    </source>
</evidence>
<evidence type="ECO:0000259" key="3">
    <source>
        <dbReference type="PROSITE" id="PS50076"/>
    </source>
</evidence>
<dbReference type="RefSeq" id="WP_069206016.1">
    <property type="nucleotide sequence ID" value="NZ_CP014168.1"/>
</dbReference>
<feature type="compositionally biased region" description="Polar residues" evidence="2">
    <location>
        <begin position="92"/>
        <end position="102"/>
    </location>
</feature>
<dbReference type="KEGG" id="span:AWL63_17615"/>
<dbReference type="PANTHER" id="PTHR44145">
    <property type="entry name" value="DNAJ HOMOLOG SUBFAMILY A MEMBER 3, MITOCHONDRIAL"/>
    <property type="match status" value="1"/>
</dbReference>
<gene>
    <name evidence="4" type="ORF">AWL63_17615</name>
</gene>
<dbReference type="PANTHER" id="PTHR44145:SF3">
    <property type="entry name" value="DNAJ HOMOLOG SUBFAMILY A MEMBER 3, MITOCHONDRIAL"/>
    <property type="match status" value="1"/>
</dbReference>